<sequence length="74" mass="8926">MNEIIEIKKEYNYYLKRNSNAEIYFKNESIESCLKHLKLFNDIALRLSKLQTIYKDITGLEMTKDERINGFKNF</sequence>
<gene>
    <name evidence="1" type="ORF">CP523_13115</name>
    <name evidence="2" type="ORF">NH397_05495</name>
</gene>
<dbReference type="GeneID" id="303561626"/>
<proteinExistence type="predicted"/>
<name>A0A9N7JMF5_CLOSE</name>
<evidence type="ECO:0000313" key="2">
    <source>
        <dbReference type="EMBL" id="USS01884.1"/>
    </source>
</evidence>
<dbReference type="Proteomes" id="UP000280586">
    <property type="component" value="Chromosome"/>
</dbReference>
<accession>A0A9N7JMF5</accession>
<dbReference type="EMBL" id="CP023671">
    <property type="protein sequence ID" value="AYE35288.1"/>
    <property type="molecule type" value="Genomic_DNA"/>
</dbReference>
<dbReference type="RefSeq" id="WP_066677863.1">
    <property type="nucleotide sequence ID" value="NZ_CABMIZ010000032.1"/>
</dbReference>
<reference evidence="2" key="2">
    <citation type="submission" date="2022-06" db="EMBL/GenBank/DDBJ databases">
        <authorList>
            <person name="Holder M.E."/>
            <person name="Ajami N.J."/>
            <person name="Petrosino J.F."/>
        </authorList>
    </citation>
    <scope>NUCLEOTIDE SEQUENCE</scope>
    <source>
        <strain evidence="2">RMA 8861</strain>
    </source>
</reference>
<dbReference type="OrthoDB" id="9989210at2"/>
<evidence type="ECO:0000313" key="3">
    <source>
        <dbReference type="Proteomes" id="UP000280586"/>
    </source>
</evidence>
<protein>
    <submittedName>
        <fullName evidence="1">Uncharacterized protein</fullName>
    </submittedName>
</protein>
<dbReference type="Proteomes" id="UP001055437">
    <property type="component" value="Chromosome"/>
</dbReference>
<dbReference type="EMBL" id="CP099799">
    <property type="protein sequence ID" value="USS01884.1"/>
    <property type="molecule type" value="Genomic_DNA"/>
</dbReference>
<dbReference type="KEGG" id="csep:CP523_13115"/>
<evidence type="ECO:0000313" key="4">
    <source>
        <dbReference type="Proteomes" id="UP001055437"/>
    </source>
</evidence>
<reference evidence="1 3" key="1">
    <citation type="submission" date="2017-09" db="EMBL/GenBank/DDBJ databases">
        <authorList>
            <person name="Thomas P."/>
            <person name="Seyboldt C."/>
        </authorList>
    </citation>
    <scope>NUCLEOTIDE SEQUENCE [LARGE SCALE GENOMIC DNA]</scope>
    <source>
        <strain evidence="1 3">DSM 7534</strain>
    </source>
</reference>
<keyword evidence="4" id="KW-1185">Reference proteome</keyword>
<dbReference type="AlphaFoldDB" id="A0A9N7JMF5"/>
<evidence type="ECO:0000313" key="1">
    <source>
        <dbReference type="EMBL" id="AYE35288.1"/>
    </source>
</evidence>
<organism evidence="1 3">
    <name type="scientific">Clostridium septicum</name>
    <dbReference type="NCBI Taxonomy" id="1504"/>
    <lineage>
        <taxon>Bacteria</taxon>
        <taxon>Bacillati</taxon>
        <taxon>Bacillota</taxon>
        <taxon>Clostridia</taxon>
        <taxon>Eubacteriales</taxon>
        <taxon>Clostridiaceae</taxon>
        <taxon>Clostridium</taxon>
    </lineage>
</organism>